<feature type="compositionally biased region" description="Basic and acidic residues" evidence="9">
    <location>
        <begin position="514"/>
        <end position="543"/>
    </location>
</feature>
<reference evidence="10 11" key="1">
    <citation type="submission" date="2024-08" db="EMBL/GenBank/DDBJ databases">
        <title>Gnathostoma spinigerum genome.</title>
        <authorList>
            <person name="Gonzalez-Bertolin B."/>
            <person name="Monzon S."/>
            <person name="Zaballos A."/>
            <person name="Jimenez P."/>
            <person name="Dekumyoy P."/>
            <person name="Varona S."/>
            <person name="Cuesta I."/>
            <person name="Sumanam S."/>
            <person name="Adisakwattana P."/>
            <person name="Gasser R.B."/>
            <person name="Hernandez-Gonzalez A."/>
            <person name="Young N.D."/>
            <person name="Perteguer M.J."/>
        </authorList>
    </citation>
    <scope>NUCLEOTIDE SEQUENCE [LARGE SCALE GENOMIC DNA]</scope>
    <source>
        <strain evidence="10">AL3</strain>
        <tissue evidence="10">Liver</tissue>
    </source>
</reference>
<accession>A0ABD6E892</accession>
<keyword evidence="4" id="KW-0813">Transport</keyword>
<feature type="compositionally biased region" description="Basic and acidic residues" evidence="9">
    <location>
        <begin position="401"/>
        <end position="411"/>
    </location>
</feature>
<comment type="caution">
    <text evidence="10">The sequence shown here is derived from an EMBL/GenBank/DDBJ whole genome shotgun (WGS) entry which is preliminary data.</text>
</comment>
<evidence type="ECO:0000313" key="10">
    <source>
        <dbReference type="EMBL" id="MFH4976298.1"/>
    </source>
</evidence>
<dbReference type="Pfam" id="PF04124">
    <property type="entry name" value="Dor1"/>
    <property type="match status" value="1"/>
</dbReference>
<feature type="region of interest" description="Disordered" evidence="9">
    <location>
        <begin position="401"/>
        <end position="458"/>
    </location>
</feature>
<organism evidence="10 11">
    <name type="scientific">Gnathostoma spinigerum</name>
    <dbReference type="NCBI Taxonomy" id="75299"/>
    <lineage>
        <taxon>Eukaryota</taxon>
        <taxon>Metazoa</taxon>
        <taxon>Ecdysozoa</taxon>
        <taxon>Nematoda</taxon>
        <taxon>Chromadorea</taxon>
        <taxon>Rhabditida</taxon>
        <taxon>Spirurina</taxon>
        <taxon>Gnathostomatomorpha</taxon>
        <taxon>Gnathostomatoidea</taxon>
        <taxon>Gnathostomatidae</taxon>
        <taxon>Gnathostoma</taxon>
    </lineage>
</organism>
<evidence type="ECO:0000256" key="5">
    <source>
        <dbReference type="ARBA" id="ARBA00022927"/>
    </source>
</evidence>
<dbReference type="PANTHER" id="PTHR21311">
    <property type="entry name" value="CONSERVED OLIGOMERIC GOLGI COMPLEX COMPONENT 8"/>
    <property type="match status" value="1"/>
</dbReference>
<keyword evidence="6" id="KW-0333">Golgi apparatus</keyword>
<feature type="region of interest" description="Disordered" evidence="9">
    <location>
        <begin position="512"/>
        <end position="543"/>
    </location>
</feature>
<evidence type="ECO:0000256" key="6">
    <source>
        <dbReference type="ARBA" id="ARBA00023034"/>
    </source>
</evidence>
<evidence type="ECO:0000256" key="8">
    <source>
        <dbReference type="ARBA" id="ARBA00031347"/>
    </source>
</evidence>
<dbReference type="GO" id="GO:0015031">
    <property type="term" value="P:protein transport"/>
    <property type="evidence" value="ECO:0007669"/>
    <property type="project" value="UniProtKB-KW"/>
</dbReference>
<dbReference type="PANTHER" id="PTHR21311:SF0">
    <property type="entry name" value="CONSERVED OLIGOMERIC GOLGI COMPLEX SUBUNIT 8"/>
    <property type="match status" value="1"/>
</dbReference>
<comment type="similarity">
    <text evidence="2">Belongs to the COG8 family.</text>
</comment>
<dbReference type="AlphaFoldDB" id="A0ABD6E892"/>
<keyword evidence="7" id="KW-0472">Membrane</keyword>
<dbReference type="Proteomes" id="UP001608902">
    <property type="component" value="Unassembled WGS sequence"/>
</dbReference>
<name>A0ABD6E892_9BILA</name>
<dbReference type="InterPro" id="IPR007255">
    <property type="entry name" value="COG8"/>
</dbReference>
<evidence type="ECO:0000313" key="11">
    <source>
        <dbReference type="Proteomes" id="UP001608902"/>
    </source>
</evidence>
<comment type="subcellular location">
    <subcellularLocation>
        <location evidence="1">Golgi apparatus membrane</location>
        <topology evidence="1">Peripheral membrane protein</topology>
    </subcellularLocation>
</comment>
<dbReference type="EMBL" id="JBGFUD010001449">
    <property type="protein sequence ID" value="MFH4976298.1"/>
    <property type="molecule type" value="Genomic_DNA"/>
</dbReference>
<evidence type="ECO:0000256" key="2">
    <source>
        <dbReference type="ARBA" id="ARBA00006419"/>
    </source>
</evidence>
<evidence type="ECO:0000256" key="9">
    <source>
        <dbReference type="SAM" id="MobiDB-lite"/>
    </source>
</evidence>
<sequence>MDVCIRAGYYEVAYALTNFGIQLQQRGLTENPMIKTVADRLVEARHYLLDELFNRFAGPIDLASSIQVVSNIRKIPYLSPIQLRVSVLQYRDVYLEKQLIDLKSEPDFLLRMVEVYRDCMYDTMVLYFAVFPEGEIIKRTVDSRWDVWHYGNSSAILSEWVIRNLEAMFGHLSDVGDKSANDVGVLASKLMSFSQSFGRMGVDFRPLVVEKLHNFVVRRFTTKVEEATKTFTKNSSIRIEHDVLNETRCDMLSSAGQPVPPSLLAFWDDLCIYGNVILEALNEMRNALSPALVYSIRSIIFNSLKSVFQWLDRFVPQPSQKDYVMKALFLLSRHFIPFLSSCLFSCFPYEKCCRPFFFPVISMEEYKEKCTFQVSELCANCDSNVTMLSFMKSFQTEDRSVGESVNTERKSTAITSESRCTSENTEGLALGKEVKTDAAGDEESSSEKDSVDFTASSQSVETVVNDDICLSSSEKQIDKGESRSTGNEVRDSEINLLETTNVKREESLSEIDIDNLKEDKNIPEDKDRKMETSEIQSLKDLDL</sequence>
<dbReference type="GO" id="GO:0000139">
    <property type="term" value="C:Golgi membrane"/>
    <property type="evidence" value="ECO:0007669"/>
    <property type="project" value="UniProtKB-SubCell"/>
</dbReference>
<keyword evidence="11" id="KW-1185">Reference proteome</keyword>
<evidence type="ECO:0000256" key="3">
    <source>
        <dbReference type="ARBA" id="ARBA00020983"/>
    </source>
</evidence>
<evidence type="ECO:0000256" key="4">
    <source>
        <dbReference type="ARBA" id="ARBA00022448"/>
    </source>
</evidence>
<dbReference type="InterPro" id="IPR016159">
    <property type="entry name" value="Cullin_repeat-like_dom_sf"/>
</dbReference>
<gene>
    <name evidence="10" type="ORF">AB6A40_003007</name>
</gene>
<keyword evidence="5" id="KW-0653">Protein transport</keyword>
<protein>
    <recommendedName>
        <fullName evidence="3">Conserved oligomeric Golgi complex subunit 8</fullName>
    </recommendedName>
    <alternativeName>
        <fullName evidence="8">Component of oligomeric Golgi complex 8</fullName>
    </alternativeName>
</protein>
<dbReference type="SUPFAM" id="SSF74788">
    <property type="entry name" value="Cullin repeat-like"/>
    <property type="match status" value="1"/>
</dbReference>
<evidence type="ECO:0000256" key="7">
    <source>
        <dbReference type="ARBA" id="ARBA00023136"/>
    </source>
</evidence>
<proteinExistence type="inferred from homology"/>
<evidence type="ECO:0000256" key="1">
    <source>
        <dbReference type="ARBA" id="ARBA00004395"/>
    </source>
</evidence>
<feature type="compositionally biased region" description="Polar residues" evidence="9">
    <location>
        <begin position="412"/>
        <end position="425"/>
    </location>
</feature>